<dbReference type="PANTHER" id="PTHR12184:SF1">
    <property type="entry name" value="UBIQUINOL-CYTOCHROME-C REDUCTASE COMPLEX ASSEMBLY FACTOR 1"/>
    <property type="match status" value="1"/>
</dbReference>
<feature type="domain" description="Ubiquinol-cytochrome c chaperone" evidence="3">
    <location>
        <begin position="36"/>
        <end position="172"/>
    </location>
</feature>
<protein>
    <recommendedName>
        <fullName evidence="3">Ubiquinol-cytochrome c chaperone domain-containing protein</fullName>
    </recommendedName>
</protein>
<evidence type="ECO:0000313" key="5">
    <source>
        <dbReference type="Proteomes" id="UP000501891"/>
    </source>
</evidence>
<evidence type="ECO:0000256" key="2">
    <source>
        <dbReference type="ARBA" id="ARBA00006436"/>
    </source>
</evidence>
<dbReference type="EMBL" id="CP051775">
    <property type="protein sequence ID" value="QJE72678.1"/>
    <property type="molecule type" value="Genomic_DNA"/>
</dbReference>
<name>A0A858R5J9_9PROT</name>
<dbReference type="PANTHER" id="PTHR12184">
    <property type="entry name" value="UBIQUINOL-CYTOCHROME C REDUCTASE COMPLEX ASSEMBLY FACTOR 1 FAMILY MEMBER"/>
    <property type="match status" value="1"/>
</dbReference>
<comment type="similarity">
    <text evidence="1">Belongs to the CBP3 family.</text>
</comment>
<dbReference type="InterPro" id="IPR021150">
    <property type="entry name" value="Ubiq_cyt_c_chap"/>
</dbReference>
<proteinExistence type="inferred from homology"/>
<sequence length="187" mass="20887">MFSRLFKRTSHERTVAGLYGRIVAQARETGFFAVANVPDTVEGRFELVALHAWLVMRRLRDQGPEAAAFNQALFDFMFADMDLNLRELGVSDMKVGEKVKDLASHFYGRINAYEGAMKPDAAPDALAQALDRNLYGSTLPDPADVATMEAYVRAQAAALDSFPPARLLAERWPSPRLQARHTRNSQE</sequence>
<dbReference type="KEGG" id="acru:HHL28_05805"/>
<gene>
    <name evidence="4" type="ORF">HHL28_05805</name>
</gene>
<evidence type="ECO:0000256" key="1">
    <source>
        <dbReference type="ARBA" id="ARBA00006407"/>
    </source>
</evidence>
<accession>A0A858R5J9</accession>
<comment type="similarity">
    <text evidence="2">Belongs to the UPF0174 family.</text>
</comment>
<organism evidence="4 5">
    <name type="scientific">Aerophototrophica crusticola</name>
    <dbReference type="NCBI Taxonomy" id="1709002"/>
    <lineage>
        <taxon>Bacteria</taxon>
        <taxon>Pseudomonadati</taxon>
        <taxon>Pseudomonadota</taxon>
        <taxon>Alphaproteobacteria</taxon>
        <taxon>Rhodospirillales</taxon>
        <taxon>Rhodospirillaceae</taxon>
        <taxon>Aerophototrophica</taxon>
    </lineage>
</organism>
<reference evidence="4" key="1">
    <citation type="submission" date="2020-04" db="EMBL/GenBank/DDBJ databases">
        <title>A desert anoxygenic phototrophic bacterium fixes CO2 using RubisCO under aerobic conditions.</title>
        <authorList>
            <person name="Tang K."/>
        </authorList>
    </citation>
    <scope>NUCLEOTIDE SEQUENCE [LARGE SCALE GENOMIC DNA]</scope>
    <source>
        <strain evidence="4">MIMtkB3</strain>
    </source>
</reference>
<dbReference type="InterPro" id="IPR007129">
    <property type="entry name" value="Ubiqinol_cyt_c_chaperone_CPB3"/>
</dbReference>
<evidence type="ECO:0000313" key="4">
    <source>
        <dbReference type="EMBL" id="QJE72678.1"/>
    </source>
</evidence>
<evidence type="ECO:0000259" key="3">
    <source>
        <dbReference type="Pfam" id="PF03981"/>
    </source>
</evidence>
<dbReference type="Pfam" id="PF03981">
    <property type="entry name" value="Ubiq_cyt_C_chap"/>
    <property type="match status" value="1"/>
</dbReference>
<keyword evidence="5" id="KW-1185">Reference proteome</keyword>
<dbReference type="AlphaFoldDB" id="A0A858R5J9"/>
<dbReference type="Proteomes" id="UP000501891">
    <property type="component" value="Chromosome"/>
</dbReference>